<dbReference type="Pfam" id="PF00096">
    <property type="entry name" value="zf-C2H2"/>
    <property type="match status" value="20"/>
</dbReference>
<feature type="domain" description="C2H2-type" evidence="9">
    <location>
        <begin position="154"/>
        <end position="181"/>
    </location>
</feature>
<evidence type="ECO:0000256" key="5">
    <source>
        <dbReference type="ARBA" id="ARBA00022833"/>
    </source>
</evidence>
<feature type="domain" description="C2H2-type" evidence="9">
    <location>
        <begin position="1529"/>
        <end position="1556"/>
    </location>
</feature>
<feature type="domain" description="C2H2-type" evidence="9">
    <location>
        <begin position="1099"/>
        <end position="1126"/>
    </location>
</feature>
<evidence type="ECO:0000313" key="10">
    <source>
        <dbReference type="EMBL" id="UYV60384.1"/>
    </source>
</evidence>
<feature type="domain" description="C2H2-type" evidence="9">
    <location>
        <begin position="1227"/>
        <end position="1254"/>
    </location>
</feature>
<dbReference type="SUPFAM" id="SSF57667">
    <property type="entry name" value="beta-beta-alpha zinc fingers"/>
    <property type="match status" value="15"/>
</dbReference>
<feature type="domain" description="C2H2-type" evidence="9">
    <location>
        <begin position="351"/>
        <end position="379"/>
    </location>
</feature>
<evidence type="ECO:0000256" key="2">
    <source>
        <dbReference type="ARBA" id="ARBA00022723"/>
    </source>
</evidence>
<feature type="region of interest" description="Disordered" evidence="8">
    <location>
        <begin position="528"/>
        <end position="578"/>
    </location>
</feature>
<protein>
    <submittedName>
        <fullName evidence="10">ZNF236</fullName>
    </submittedName>
</protein>
<dbReference type="InterPro" id="IPR036236">
    <property type="entry name" value="Znf_C2H2_sf"/>
</dbReference>
<feature type="domain" description="C2H2-type" evidence="9">
    <location>
        <begin position="1311"/>
        <end position="1339"/>
    </location>
</feature>
<feature type="domain" description="C2H2-type" evidence="9">
    <location>
        <begin position="1043"/>
        <end position="1070"/>
    </location>
</feature>
<evidence type="ECO:0000313" key="11">
    <source>
        <dbReference type="Proteomes" id="UP001235939"/>
    </source>
</evidence>
<feature type="compositionally biased region" description="Acidic residues" evidence="8">
    <location>
        <begin position="557"/>
        <end position="571"/>
    </location>
</feature>
<evidence type="ECO:0000259" key="9">
    <source>
        <dbReference type="PROSITE" id="PS50157"/>
    </source>
</evidence>
<feature type="domain" description="C2H2-type" evidence="9">
    <location>
        <begin position="1457"/>
        <end position="1484"/>
    </location>
</feature>
<evidence type="ECO:0000256" key="8">
    <source>
        <dbReference type="SAM" id="MobiDB-lite"/>
    </source>
</evidence>
<feature type="domain" description="C2H2-type" evidence="9">
    <location>
        <begin position="859"/>
        <end position="886"/>
    </location>
</feature>
<keyword evidence="3" id="KW-0677">Repeat</keyword>
<evidence type="ECO:0000256" key="7">
    <source>
        <dbReference type="PROSITE-ProRule" id="PRU00042"/>
    </source>
</evidence>
<feature type="domain" description="C2H2-type" evidence="9">
    <location>
        <begin position="1557"/>
        <end position="1585"/>
    </location>
</feature>
<reference evidence="10 11" key="1">
    <citation type="submission" date="2022-01" db="EMBL/GenBank/DDBJ databases">
        <title>A chromosomal length assembly of Cordylochernes scorpioides.</title>
        <authorList>
            <person name="Zeh D."/>
            <person name="Zeh J."/>
        </authorList>
    </citation>
    <scope>NUCLEOTIDE SEQUENCE [LARGE SCALE GENOMIC DNA]</scope>
    <source>
        <strain evidence="10">IN4F17</strain>
        <tissue evidence="10">Whole Body</tissue>
    </source>
</reference>
<feature type="region of interest" description="Disordered" evidence="8">
    <location>
        <begin position="702"/>
        <end position="734"/>
    </location>
</feature>
<feature type="domain" description="C2H2-type" evidence="9">
    <location>
        <begin position="831"/>
        <end position="858"/>
    </location>
</feature>
<feature type="domain" description="C2H2-type" evidence="9">
    <location>
        <begin position="295"/>
        <end position="322"/>
    </location>
</feature>
<feature type="domain" description="C2H2-type" evidence="9">
    <location>
        <begin position="181"/>
        <end position="208"/>
    </location>
</feature>
<feature type="compositionally biased region" description="Basic and acidic residues" evidence="8">
    <location>
        <begin position="1143"/>
        <end position="1152"/>
    </location>
</feature>
<gene>
    <name evidence="10" type="ORF">LAZ67_1001008</name>
</gene>
<feature type="region of interest" description="Disordered" evidence="8">
    <location>
        <begin position="487"/>
        <end position="514"/>
    </location>
</feature>
<dbReference type="Proteomes" id="UP001235939">
    <property type="component" value="Chromosome 01"/>
</dbReference>
<keyword evidence="2" id="KW-0479">Metal-binding</keyword>
<feature type="domain" description="C2H2-type" evidence="9">
    <location>
        <begin position="1071"/>
        <end position="1098"/>
    </location>
</feature>
<accession>A0ABY6JWM1</accession>
<dbReference type="Pfam" id="PF13894">
    <property type="entry name" value="zf-C2H2_4"/>
    <property type="match status" value="2"/>
</dbReference>
<dbReference type="InterPro" id="IPR013087">
    <property type="entry name" value="Znf_C2H2_type"/>
</dbReference>
<dbReference type="PANTHER" id="PTHR24376:SF235">
    <property type="entry name" value="C2H2-TYPE DOMAIN-CONTAINING PROTEIN"/>
    <property type="match status" value="1"/>
</dbReference>
<dbReference type="PROSITE" id="PS00028">
    <property type="entry name" value="ZINC_FINGER_C2H2_1"/>
    <property type="match status" value="29"/>
</dbReference>
<keyword evidence="5" id="KW-0862">Zinc</keyword>
<feature type="domain" description="C2H2-type" evidence="9">
    <location>
        <begin position="633"/>
        <end position="660"/>
    </location>
</feature>
<feature type="domain" description="C2H2-type" evidence="9">
    <location>
        <begin position="803"/>
        <end position="830"/>
    </location>
</feature>
<evidence type="ECO:0000256" key="3">
    <source>
        <dbReference type="ARBA" id="ARBA00022737"/>
    </source>
</evidence>
<keyword evidence="11" id="KW-1185">Reference proteome</keyword>
<feature type="domain" description="C2H2-type" evidence="9">
    <location>
        <begin position="1501"/>
        <end position="1528"/>
    </location>
</feature>
<evidence type="ECO:0000256" key="6">
    <source>
        <dbReference type="ARBA" id="ARBA00023242"/>
    </source>
</evidence>
<dbReference type="SMART" id="SM00355">
    <property type="entry name" value="ZnF_C2H2"/>
    <property type="match status" value="29"/>
</dbReference>
<keyword evidence="4 7" id="KW-0863">Zinc-finger</keyword>
<proteinExistence type="predicted"/>
<evidence type="ECO:0000256" key="1">
    <source>
        <dbReference type="ARBA" id="ARBA00004123"/>
    </source>
</evidence>
<sequence>MESILTGGELLATADSSLVTGYLPESTVLTQAVLLNTDGGGIIYLDPTQLALLPDGTTVFDGGGGNYFTIPHAPEPTEILVTQVENLTAPTPIPEPPPALPPPPPPAALTEAPEILPPSRQGPPYKCTQCSVEFETPIQLRKHQWKLHAEEKPYQCKNCTQAFNVEANLRLHQAIHSETELTCPECHKTFSRMASLKAHLMLHEQEENLMCSLCGDELLTHFHLDLHMKEHQESANAKAPELREKALNHFQCSKCSKKFTSYPMLKEHHKYHNKIKASLSRRSHRRHVLRDRFQYRCNVCNKSFLKPSQLDRHSRIHTGERPYKCDKCPKAFNQKGALLIHLVKHSGERPYPCEFCPAAFSQRGNLRSHIQRVHNIEEDSTQPVFKCFSCSCIFRKLGSLNSHISRMHGDVPASLLPNRKTLGVFKKTAGETDILQQALQNSGLPHNKDGTSAKVDGIAEEVEMMNEETFQVADKENFVLVNSFVPNSPKETPAVTAAEPDNPHSGDDTNSNPIQSVMDAITNEVVRNENNRLAQEDPSTAQTTEGEESENNSNTDSCEEEDDDDDDDEDKELTKSSTFVSPVTDHVTGTIINYITRKVGKIKWHQCIYCSKEFKKPSDLVRHIRTHTHEKPYKCDQCYSSFAVKSTLTSHLRTHQGLRDFECSVCQKKFSTQGSREVHMRIHTNTKPFGCDQCGKKFRTTGHRQSHMVTHQKDAAQKKKTPPVVEKKIEPPPPPALAIPFQEPIYITDEGIIHLPSKPISFSETGEVVIGEGPFRCNVCQRAFKKANLLKQHERSHSGDKPFKCNECEHTFSSNGILKAHKIIHRGVRNFSCKKCDATFMTNGSLKRHQSIHSDLRPYMCPYCQKTFKSKNSCKSHMRTHRLETTVGTENITTGEEPQMEPLSYLTLETNEVLGAFDAHAAAQASTIIQKLREMGWQCDPQVEGYETQVISQGEEAYFQPNFATAAGPQAHFPLQVGYMSVCPDSGCLTRTATTGGGAGLCLHHPRGHRHHQHLQHPPPGLAARGRHHQEELCPTIQSSDVRRCQYCSKVFKKSSHLKQHLRKHTGERPFPCQQCGRMFVSKGVLRTHIKTHTKVREFSCTVCGAQYTTKGSLTRHAAVHSEVRPHTCAVCQEAFRTPSQLQKHEKTHLQDKTTSGDGSEGEPKSKRPLLRLSEEEAAELAQKDPDQVPNSLSMRVLIASAAEINRVSELKEKEALPSDGSYSYPNRCMHCPKTFKKPNDLVRHTRIHTGERPYTCEMCHKSFTVKSTLDSHRNTHTGAKNFTCHVCASPFATKGSLKVHMRLHTGAKPFKCPHCAMQFRTSGHRKSHMSASHLKEEQRQQQLLAVPDPPLQEVQPQQEDVVVDDGTTTYQLQLPLGLDLQNLTIDTSLLEHLQAQGNLNITIMDTARGLVIQQSAALDDGHTIALAPTEIAVECPPIVPTVTTVQEEEGKDGRNHPCQLCSKSFKKLSHLRDHMKTHKATEGEPQELASLRKPPRTLLHACTHCGRSFEKPSQLERHLRIHTGERPFQCPSCPRAFNQKNSLQTHMKRHTGEKPHACPHCNQAFTQKCNLKVHLKRMHPEEDVDWIPS</sequence>
<name>A0ABY6JWM1_9ARAC</name>
<feature type="domain" description="C2H2-type" evidence="9">
    <location>
        <begin position="1283"/>
        <end position="1310"/>
    </location>
</feature>
<feature type="domain" description="C2H2-type" evidence="9">
    <location>
        <begin position="250"/>
        <end position="277"/>
    </location>
</feature>
<comment type="subcellular location">
    <subcellularLocation>
        <location evidence="1">Nucleus</location>
    </subcellularLocation>
</comment>
<dbReference type="EMBL" id="CP092863">
    <property type="protein sequence ID" value="UYV60384.1"/>
    <property type="molecule type" value="Genomic_DNA"/>
</dbReference>
<feature type="region of interest" description="Disordered" evidence="8">
    <location>
        <begin position="1140"/>
        <end position="1170"/>
    </location>
</feature>
<feature type="domain" description="C2H2-type" evidence="9">
    <location>
        <begin position="323"/>
        <end position="350"/>
    </location>
</feature>
<feature type="domain" description="C2H2-type" evidence="9">
    <location>
        <begin position="125"/>
        <end position="153"/>
    </location>
</feature>
<dbReference type="PANTHER" id="PTHR24376">
    <property type="entry name" value="ZINC FINGER PROTEIN"/>
    <property type="match status" value="1"/>
</dbReference>
<feature type="domain" description="C2H2-type" evidence="9">
    <location>
        <begin position="1255"/>
        <end position="1282"/>
    </location>
</feature>
<organism evidence="10 11">
    <name type="scientific">Cordylochernes scorpioides</name>
    <dbReference type="NCBI Taxonomy" id="51811"/>
    <lineage>
        <taxon>Eukaryota</taxon>
        <taxon>Metazoa</taxon>
        <taxon>Ecdysozoa</taxon>
        <taxon>Arthropoda</taxon>
        <taxon>Chelicerata</taxon>
        <taxon>Arachnida</taxon>
        <taxon>Pseudoscorpiones</taxon>
        <taxon>Cheliferoidea</taxon>
        <taxon>Chernetidae</taxon>
        <taxon>Cordylochernes</taxon>
    </lineage>
</organism>
<feature type="domain" description="C2H2-type" evidence="9">
    <location>
        <begin position="605"/>
        <end position="632"/>
    </location>
</feature>
<feature type="domain" description="C2H2-type" evidence="9">
    <location>
        <begin position="689"/>
        <end position="716"/>
    </location>
</feature>
<feature type="domain" description="C2H2-type" evidence="9">
    <location>
        <begin position="661"/>
        <end position="688"/>
    </location>
</feature>
<dbReference type="PROSITE" id="PS50157">
    <property type="entry name" value="ZINC_FINGER_C2H2_2"/>
    <property type="match status" value="27"/>
</dbReference>
<feature type="domain" description="C2H2-type" evidence="9">
    <location>
        <begin position="775"/>
        <end position="802"/>
    </location>
</feature>
<feature type="compositionally biased region" description="Polar residues" evidence="8">
    <location>
        <begin position="531"/>
        <end position="542"/>
    </location>
</feature>
<evidence type="ECO:0000256" key="4">
    <source>
        <dbReference type="ARBA" id="ARBA00022771"/>
    </source>
</evidence>
<keyword evidence="6" id="KW-0539">Nucleus</keyword>
<dbReference type="Gene3D" id="3.30.160.60">
    <property type="entry name" value="Classic Zinc Finger"/>
    <property type="match status" value="26"/>
</dbReference>
<feature type="domain" description="C2H2-type" evidence="9">
    <location>
        <begin position="1127"/>
        <end position="1154"/>
    </location>
</feature>